<dbReference type="GO" id="GO:0008794">
    <property type="term" value="F:arsenate reductase (glutaredoxin) activity"/>
    <property type="evidence" value="ECO:0007669"/>
    <property type="project" value="UniProtKB-EC"/>
</dbReference>
<dbReference type="PANTHER" id="PTHR30041">
    <property type="entry name" value="ARSENATE REDUCTASE"/>
    <property type="match status" value="1"/>
</dbReference>
<dbReference type="Pfam" id="PF03960">
    <property type="entry name" value="ArsC"/>
    <property type="match status" value="1"/>
</dbReference>
<dbReference type="SUPFAM" id="SSF52833">
    <property type="entry name" value="Thioredoxin-like"/>
    <property type="match status" value="1"/>
</dbReference>
<reference evidence="2" key="1">
    <citation type="submission" date="2016-10" db="EMBL/GenBank/DDBJ databases">
        <authorList>
            <person name="de Groot N.N."/>
        </authorList>
    </citation>
    <scope>NUCLEOTIDE SEQUENCE</scope>
</reference>
<keyword evidence="1 2" id="KW-0560">Oxidoreductase</keyword>
<protein>
    <submittedName>
        <fullName evidence="2">Arsenate reductase</fullName>
        <ecNumber evidence="2">1.20.4.1</ecNumber>
    </submittedName>
</protein>
<dbReference type="InterPro" id="IPR036249">
    <property type="entry name" value="Thioredoxin-like_sf"/>
</dbReference>
<dbReference type="EMBL" id="FPHG01000043">
    <property type="protein sequence ID" value="SFV60396.1"/>
    <property type="molecule type" value="Genomic_DNA"/>
</dbReference>
<dbReference type="PROSITE" id="PS51353">
    <property type="entry name" value="ARSC"/>
    <property type="match status" value="1"/>
</dbReference>
<dbReference type="Gene3D" id="3.40.30.10">
    <property type="entry name" value="Glutaredoxin"/>
    <property type="match status" value="1"/>
</dbReference>
<name>A0A1W1C3P2_9ZZZZ</name>
<dbReference type="AlphaFoldDB" id="A0A1W1C3P2"/>
<accession>A0A1W1C3P2</accession>
<dbReference type="NCBIfam" id="TIGR00014">
    <property type="entry name" value="arsC"/>
    <property type="match status" value="1"/>
</dbReference>
<evidence type="ECO:0000256" key="1">
    <source>
        <dbReference type="ARBA" id="ARBA00023002"/>
    </source>
</evidence>
<gene>
    <name evidence="2" type="ORF">MNB_SV-9-775</name>
</gene>
<dbReference type="CDD" id="cd03034">
    <property type="entry name" value="ArsC_ArsC"/>
    <property type="match status" value="1"/>
</dbReference>
<proteinExistence type="predicted"/>
<sequence>MSPITLWHNPRCSKSRATAKLLEENNVEARIVRYLDETLSKDELENVLDMLSMKPRELMRTKEDIYKELDLKNEYDHHKLIEAMINNPKLIERPIVIKDNKAVIGRPIENVINLLNIKEK</sequence>
<dbReference type="InterPro" id="IPR006659">
    <property type="entry name" value="Arsenate_reductase"/>
</dbReference>
<dbReference type="InterPro" id="IPR006660">
    <property type="entry name" value="Arsenate_reductase-like"/>
</dbReference>
<evidence type="ECO:0000313" key="2">
    <source>
        <dbReference type="EMBL" id="SFV60396.1"/>
    </source>
</evidence>
<dbReference type="PANTHER" id="PTHR30041:SF4">
    <property type="entry name" value="ARSENATE REDUCTASE"/>
    <property type="match status" value="1"/>
</dbReference>
<dbReference type="EC" id="1.20.4.1" evidence="2"/>
<organism evidence="2">
    <name type="scientific">hydrothermal vent metagenome</name>
    <dbReference type="NCBI Taxonomy" id="652676"/>
    <lineage>
        <taxon>unclassified sequences</taxon>
        <taxon>metagenomes</taxon>
        <taxon>ecological metagenomes</taxon>
    </lineage>
</organism>